<dbReference type="NCBIfam" id="TIGR02532">
    <property type="entry name" value="IV_pilin_GFxxxE"/>
    <property type="match status" value="1"/>
</dbReference>
<dbReference type="EMBL" id="CACVAS010000168">
    <property type="protein sequence ID" value="CAA6828016.1"/>
    <property type="molecule type" value="Genomic_DNA"/>
</dbReference>
<accession>A0A6S6U4U2</accession>
<name>A0A6S6U4U2_9BACT</name>
<keyword evidence="1" id="KW-0812">Transmembrane</keyword>
<keyword evidence="1" id="KW-0472">Membrane</keyword>
<keyword evidence="1" id="KW-1133">Transmembrane helix</keyword>
<dbReference type="AlphaFoldDB" id="A0A6S6U4U2"/>
<organism evidence="2">
    <name type="scientific">uncultured Sulfurovum sp</name>
    <dbReference type="NCBI Taxonomy" id="269237"/>
    <lineage>
        <taxon>Bacteria</taxon>
        <taxon>Pseudomonadati</taxon>
        <taxon>Campylobacterota</taxon>
        <taxon>Epsilonproteobacteria</taxon>
        <taxon>Campylobacterales</taxon>
        <taxon>Sulfurovaceae</taxon>
        <taxon>Sulfurovum</taxon>
        <taxon>environmental samples</taxon>
    </lineage>
</organism>
<reference evidence="2" key="1">
    <citation type="submission" date="2020-01" db="EMBL/GenBank/DDBJ databases">
        <authorList>
            <person name="Meier V. D."/>
            <person name="Meier V D."/>
        </authorList>
    </citation>
    <scope>NUCLEOTIDE SEQUENCE</scope>
    <source>
        <strain evidence="2">HLG_WM_MAG_01</strain>
    </source>
</reference>
<dbReference type="InterPro" id="IPR012902">
    <property type="entry name" value="N_methyl_site"/>
</dbReference>
<gene>
    <name evidence="2" type="ORF">HELGO_WM9655</name>
</gene>
<evidence type="ECO:0000256" key="1">
    <source>
        <dbReference type="SAM" id="Phobius"/>
    </source>
</evidence>
<protein>
    <submittedName>
        <fullName evidence="2">Prepilin-type cleavage/methylation domain-containing protein</fullName>
    </submittedName>
</protein>
<sequence length="182" mass="20671">MSTLKGNPLRKAFSLVELLIVIMIVGLIYFLGFSSISIGKSKPKPLTPLNLKESIVKSKLFNGHATFMCTNKCKKCYLRQGISSPFKPYSSPIDLTDITVYTLDERESLREMEYERYKDEKVCLVIDFYDNGSSTQLILKNEEAAYFLPSFFGKAKQFDSVSDAKTYWLKDVKTVSDAGGYY</sequence>
<proteinExistence type="predicted"/>
<feature type="transmembrane region" description="Helical" evidence="1">
    <location>
        <begin position="12"/>
        <end position="32"/>
    </location>
</feature>
<dbReference type="Pfam" id="PF07963">
    <property type="entry name" value="N_methyl"/>
    <property type="match status" value="1"/>
</dbReference>
<evidence type="ECO:0000313" key="2">
    <source>
        <dbReference type="EMBL" id="CAA6828016.1"/>
    </source>
</evidence>